<dbReference type="InterPro" id="IPR018461">
    <property type="entry name" value="Na/H_Antiport_NhaC-like_C"/>
</dbReference>
<evidence type="ECO:0000259" key="10">
    <source>
        <dbReference type="Pfam" id="PF03553"/>
    </source>
</evidence>
<feature type="transmembrane region" description="Helical" evidence="9">
    <location>
        <begin position="119"/>
        <end position="144"/>
    </location>
</feature>
<organism evidence="11 12">
    <name type="scientific">Sneathia sanguinegens</name>
    <dbReference type="NCBI Taxonomy" id="40543"/>
    <lineage>
        <taxon>Bacteria</taxon>
        <taxon>Fusobacteriati</taxon>
        <taxon>Fusobacteriota</taxon>
        <taxon>Fusobacteriia</taxon>
        <taxon>Fusobacteriales</taxon>
        <taxon>Leptotrichiaceae</taxon>
        <taxon>Sneathia</taxon>
    </lineage>
</organism>
<keyword evidence="7 9" id="KW-0472">Membrane</keyword>
<keyword evidence="6 9" id="KW-1133">Transmembrane helix</keyword>
<feature type="transmembrane region" description="Helical" evidence="9">
    <location>
        <begin position="377"/>
        <end position="402"/>
    </location>
</feature>
<proteinExistence type="inferred from homology"/>
<protein>
    <submittedName>
        <fullName evidence="11">Na+/H+ antiporter NhaC family protein</fullName>
    </submittedName>
</protein>
<evidence type="ECO:0000256" key="1">
    <source>
        <dbReference type="ARBA" id="ARBA00004651"/>
    </source>
</evidence>
<comment type="caution">
    <text evidence="11">The sequence shown here is derived from an EMBL/GenBank/DDBJ whole genome shotgun (WGS) entry which is preliminary data.</text>
</comment>
<evidence type="ECO:0000313" key="11">
    <source>
        <dbReference type="EMBL" id="MDK9580492.1"/>
    </source>
</evidence>
<dbReference type="Pfam" id="PF03553">
    <property type="entry name" value="Na_H_antiporter"/>
    <property type="match status" value="2"/>
</dbReference>
<feature type="transmembrane region" description="Helical" evidence="9">
    <location>
        <begin position="291"/>
        <end position="309"/>
    </location>
</feature>
<feature type="transmembrane region" description="Helical" evidence="9">
    <location>
        <begin position="39"/>
        <end position="60"/>
    </location>
</feature>
<feature type="transmembrane region" description="Helical" evidence="9">
    <location>
        <begin position="238"/>
        <end position="271"/>
    </location>
</feature>
<dbReference type="InterPro" id="IPR052180">
    <property type="entry name" value="NhaC_Na-H+_Antiporter"/>
</dbReference>
<evidence type="ECO:0000256" key="9">
    <source>
        <dbReference type="SAM" id="Phobius"/>
    </source>
</evidence>
<reference evidence="11 12" key="1">
    <citation type="submission" date="2023-06" db="EMBL/GenBank/DDBJ databases">
        <title>Antibody response to the Sneathia vaginalis cytopathogenic toxin A during pregnancy.</title>
        <authorList>
            <person name="Mccoy Z.T."/>
            <person name="Serrano M.G."/>
            <person name="Spaine K."/>
            <person name="Edwards D.J."/>
            <person name="Buck G.A."/>
            <person name="Jefferson K."/>
        </authorList>
    </citation>
    <scope>NUCLEOTIDE SEQUENCE [LARGE SCALE GENOMIC DNA]</scope>
    <source>
        <strain evidence="11 12">CCUG 42621</strain>
    </source>
</reference>
<name>A0ABT7HIZ8_9FUSO</name>
<keyword evidence="4" id="KW-1003">Cell membrane</keyword>
<feature type="domain" description="Na+/H+ antiporter NhaC-like C-terminal" evidence="10">
    <location>
        <begin position="68"/>
        <end position="219"/>
    </location>
</feature>
<dbReference type="PANTHER" id="PTHR33451:SF4">
    <property type="entry name" value="NA+_H+ ANTIPORTER"/>
    <property type="match status" value="1"/>
</dbReference>
<keyword evidence="2" id="KW-0813">Transport</keyword>
<sequence length="450" mass="48505">MTLDLKPKPNAKALIPFAIFIGLYLLTGFYLTYSGNELGFYAVKSPIFVVLGIISAFILFKGGMDEKFNNLVKGCGDENIIIMCLIYILAGAFASVAAASGSIESTVNLGMSIIPPRYLVAGIFLMASFISLSTGTSVGTIVTVGPIAIAMAEKSGISMGLMLGALVSGSMFGDNLSVISDTTIASTRTQNVEIRDNFKMNFKIAVPAAVITFIILLFCVTPGKIIETSNLSFSIIKVVPYILVLGLALFGFNVFATLAVGIVFSGVVGIATKSLTLIAFCQNIYNGFNDMFEIFLLSLLTGGLAYLVRKEGGVEWIIKKAKKFLVGRKSAEACIGGLVLLLDMAVANNTVAIIIAGPIAKEISKQYKIDPRRSSSLLAIFSCIFQGIIPYGAQVLIAASLTKGLLSPFDIMPYFWYQFILAFIVILSIFIPFVKPKKEWDFELDKVKED</sequence>
<feature type="transmembrane region" description="Helical" evidence="9">
    <location>
        <begin position="12"/>
        <end position="33"/>
    </location>
</feature>
<evidence type="ECO:0000256" key="3">
    <source>
        <dbReference type="ARBA" id="ARBA00022449"/>
    </source>
</evidence>
<dbReference type="PANTHER" id="PTHR33451">
    <property type="entry name" value="MALATE-2H(+)/NA(+)-LACTATE ANTIPORTER"/>
    <property type="match status" value="1"/>
</dbReference>
<dbReference type="EMBL" id="JASSPP010000003">
    <property type="protein sequence ID" value="MDK9580492.1"/>
    <property type="molecule type" value="Genomic_DNA"/>
</dbReference>
<evidence type="ECO:0000256" key="7">
    <source>
        <dbReference type="ARBA" id="ARBA00023136"/>
    </source>
</evidence>
<feature type="domain" description="Na+/H+ antiporter NhaC-like C-terminal" evidence="10">
    <location>
        <begin position="234"/>
        <end position="428"/>
    </location>
</feature>
<accession>A0ABT7HIZ8</accession>
<feature type="transmembrane region" description="Helical" evidence="9">
    <location>
        <begin position="330"/>
        <end position="357"/>
    </location>
</feature>
<evidence type="ECO:0000256" key="8">
    <source>
        <dbReference type="ARBA" id="ARBA00038435"/>
    </source>
</evidence>
<evidence type="ECO:0000256" key="5">
    <source>
        <dbReference type="ARBA" id="ARBA00022692"/>
    </source>
</evidence>
<dbReference type="Proteomes" id="UP001225134">
    <property type="component" value="Unassembled WGS sequence"/>
</dbReference>
<keyword evidence="5 9" id="KW-0812">Transmembrane</keyword>
<evidence type="ECO:0000256" key="2">
    <source>
        <dbReference type="ARBA" id="ARBA00022448"/>
    </source>
</evidence>
<evidence type="ECO:0000313" key="12">
    <source>
        <dbReference type="Proteomes" id="UP001225134"/>
    </source>
</evidence>
<evidence type="ECO:0000256" key="6">
    <source>
        <dbReference type="ARBA" id="ARBA00022989"/>
    </source>
</evidence>
<gene>
    <name evidence="11" type="ORF">QQA45_03050</name>
</gene>
<feature type="transmembrane region" description="Helical" evidence="9">
    <location>
        <begin position="414"/>
        <end position="434"/>
    </location>
</feature>
<keyword evidence="3" id="KW-0050">Antiport</keyword>
<feature type="transmembrane region" description="Helical" evidence="9">
    <location>
        <begin position="204"/>
        <end position="226"/>
    </location>
</feature>
<keyword evidence="12" id="KW-1185">Reference proteome</keyword>
<comment type="similarity">
    <text evidence="8">Belongs to the NhaC Na(+)/H(+) (TC 2.A.35) antiporter family.</text>
</comment>
<evidence type="ECO:0000256" key="4">
    <source>
        <dbReference type="ARBA" id="ARBA00022475"/>
    </source>
</evidence>
<feature type="transmembrane region" description="Helical" evidence="9">
    <location>
        <begin position="80"/>
        <end position="99"/>
    </location>
</feature>
<comment type="subcellular location">
    <subcellularLocation>
        <location evidence="1">Cell membrane</location>
        <topology evidence="1">Multi-pass membrane protein</topology>
    </subcellularLocation>
</comment>